<dbReference type="Proteomes" id="UP000623608">
    <property type="component" value="Unassembled WGS sequence"/>
</dbReference>
<feature type="region of interest" description="Disordered" evidence="1">
    <location>
        <begin position="141"/>
        <end position="162"/>
    </location>
</feature>
<dbReference type="Pfam" id="PF14430">
    <property type="entry name" value="Imm1"/>
    <property type="match status" value="1"/>
</dbReference>
<feature type="compositionally biased region" description="Basic and acidic residues" evidence="1">
    <location>
        <begin position="152"/>
        <end position="162"/>
    </location>
</feature>
<proteinExistence type="predicted"/>
<keyword evidence="3" id="KW-1185">Reference proteome</keyword>
<evidence type="ECO:0000256" key="1">
    <source>
        <dbReference type="SAM" id="MobiDB-lite"/>
    </source>
</evidence>
<dbReference type="InterPro" id="IPR025680">
    <property type="entry name" value="DddI"/>
</dbReference>
<protein>
    <submittedName>
        <fullName evidence="2">Uncharacterized protein</fullName>
    </submittedName>
</protein>
<evidence type="ECO:0000313" key="2">
    <source>
        <dbReference type="EMBL" id="GIF21626.1"/>
    </source>
</evidence>
<comment type="caution">
    <text evidence="2">The sequence shown here is derived from an EMBL/GenBank/DDBJ whole genome shotgun (WGS) entry which is preliminary data.</text>
</comment>
<evidence type="ECO:0000313" key="3">
    <source>
        <dbReference type="Proteomes" id="UP000623608"/>
    </source>
</evidence>
<sequence>MIAMQMNVLIDGDWYHPGSWADTAALIDRIMQEQEHWFPGFGIGGSAALSVSAEPMTGGDRPRNYLQVGVNSFSGYGGLIWLGGDGCWVSDNPEPPGFDPFVLSNSGGPFGFHPESTLPVARIRAAVEEFCRARTGERPGGVSWVPGGMNGERQDRNEERHHGTVTEPLRRAIVPDQAKLRVLGANRVRRMLPILEAAGCSFVAEMAEICEVRGHGLRRSLDAATRVLRRFDEYQPEPGEGPDDAGFLYARMTAVGTALAVAWPREEPEAQFDVIEYSTCSFWSMCHTAVLKSGDWAVATEMRDAEEAARLRETHYPADQASWDATAAVRCAGWA</sequence>
<name>A0A919NPD9_9ACTN</name>
<dbReference type="EMBL" id="BOMY01000031">
    <property type="protein sequence ID" value="GIF21626.1"/>
    <property type="molecule type" value="Genomic_DNA"/>
</dbReference>
<accession>A0A919NPD9</accession>
<reference evidence="2" key="1">
    <citation type="submission" date="2021-01" db="EMBL/GenBank/DDBJ databases">
        <title>Whole genome shotgun sequence of Actinoplanes tereljensis NBRC 105297.</title>
        <authorList>
            <person name="Komaki H."/>
            <person name="Tamura T."/>
        </authorList>
    </citation>
    <scope>NUCLEOTIDE SEQUENCE</scope>
    <source>
        <strain evidence="2">NBRC 105297</strain>
    </source>
</reference>
<dbReference type="AlphaFoldDB" id="A0A919NPD9"/>
<gene>
    <name evidence="2" type="ORF">Ate02nite_43560</name>
</gene>
<organism evidence="2 3">
    <name type="scientific">Paractinoplanes tereljensis</name>
    <dbReference type="NCBI Taxonomy" id="571912"/>
    <lineage>
        <taxon>Bacteria</taxon>
        <taxon>Bacillati</taxon>
        <taxon>Actinomycetota</taxon>
        <taxon>Actinomycetes</taxon>
        <taxon>Micromonosporales</taxon>
        <taxon>Micromonosporaceae</taxon>
        <taxon>Paractinoplanes</taxon>
    </lineage>
</organism>